<proteinExistence type="predicted"/>
<evidence type="ECO:0000259" key="1">
    <source>
        <dbReference type="Pfam" id="PF13360"/>
    </source>
</evidence>
<keyword evidence="3" id="KW-1185">Reference proteome</keyword>
<organism evidence="2 3">
    <name type="scientific">Actinoplanes xinjiangensis</name>
    <dbReference type="NCBI Taxonomy" id="512350"/>
    <lineage>
        <taxon>Bacteria</taxon>
        <taxon>Bacillati</taxon>
        <taxon>Actinomycetota</taxon>
        <taxon>Actinomycetes</taxon>
        <taxon>Micromonosporales</taxon>
        <taxon>Micromonosporaceae</taxon>
        <taxon>Actinoplanes</taxon>
    </lineage>
</organism>
<gene>
    <name evidence="2" type="ORF">BC793_10330</name>
</gene>
<sequence length="438" mass="46095">MGADTVSGPLVIDLGYDRGEPITYDRPGGRALPSWLVPSVVVAMMLFGLTASGPPPPPLLSALTRVELGSGDPYLVTGTGQLIVQSTGRLTSYDLATGAPQWQVSQQIPVYRLRSGDGLLLLRPWGAGSTEPGTTAVSLSTGAQHWHNTRSVISFEGTGLVFSVEGVRSQSSGTGRRVERTVEALDPVAGRARWRVEVPSTAVLLSVPGPPGETARMLMVRDDLTAQLYDGRTGALLAERKVPAANYDPDNPLVAGEVILLRHPGPSGIELSAFDPATLRPLWTGAIGSTGEVQPCGALACLSGLDGVRAIDPATGDLRWHRPGWRSIETIGERLIAYADGPGSPTALVDPETGRVLVDLTGWRPLGGTAVGGEVLVTREVGADPRTMVAVAAPRQSRPRVLAALPAGTGECQSAPERLICRSMYGELVVWAYRSETA</sequence>
<dbReference type="Proteomes" id="UP000245697">
    <property type="component" value="Unassembled WGS sequence"/>
</dbReference>
<protein>
    <submittedName>
        <fullName evidence="2">Putative pyrroloquinoline-quinone binding quinoprotein</fullName>
    </submittedName>
</protein>
<dbReference type="Gene3D" id="2.130.10.10">
    <property type="entry name" value="YVTN repeat-like/Quinoprotein amine dehydrogenase"/>
    <property type="match status" value="1"/>
</dbReference>
<dbReference type="SUPFAM" id="SSF50998">
    <property type="entry name" value="Quinoprotein alcohol dehydrogenase-like"/>
    <property type="match status" value="1"/>
</dbReference>
<dbReference type="Pfam" id="PF13360">
    <property type="entry name" value="PQQ_2"/>
    <property type="match status" value="1"/>
</dbReference>
<dbReference type="OrthoDB" id="3326598at2"/>
<dbReference type="RefSeq" id="WP_109590496.1">
    <property type="nucleotide sequence ID" value="NZ_BONA01000002.1"/>
</dbReference>
<name>A0A316FR56_9ACTN</name>
<dbReference type="AlphaFoldDB" id="A0A316FR56"/>
<dbReference type="InterPro" id="IPR002372">
    <property type="entry name" value="PQQ_rpt_dom"/>
</dbReference>
<comment type="caution">
    <text evidence="2">The sequence shown here is derived from an EMBL/GenBank/DDBJ whole genome shotgun (WGS) entry which is preliminary data.</text>
</comment>
<accession>A0A316FR56</accession>
<dbReference type="InterPro" id="IPR015943">
    <property type="entry name" value="WD40/YVTN_repeat-like_dom_sf"/>
</dbReference>
<evidence type="ECO:0000313" key="3">
    <source>
        <dbReference type="Proteomes" id="UP000245697"/>
    </source>
</evidence>
<reference evidence="2 3" key="1">
    <citation type="submission" date="2018-05" db="EMBL/GenBank/DDBJ databases">
        <title>Genomic Encyclopedia of Archaeal and Bacterial Type Strains, Phase II (KMG-II): from individual species to whole genera.</title>
        <authorList>
            <person name="Goeker M."/>
        </authorList>
    </citation>
    <scope>NUCLEOTIDE SEQUENCE [LARGE SCALE GENOMIC DNA]</scope>
    <source>
        <strain evidence="2 3">DSM 45184</strain>
    </source>
</reference>
<evidence type="ECO:0000313" key="2">
    <source>
        <dbReference type="EMBL" id="PWK50150.1"/>
    </source>
</evidence>
<dbReference type="InterPro" id="IPR011047">
    <property type="entry name" value="Quinoprotein_ADH-like_sf"/>
</dbReference>
<dbReference type="EMBL" id="QGGR01000003">
    <property type="protein sequence ID" value="PWK50150.1"/>
    <property type="molecule type" value="Genomic_DNA"/>
</dbReference>
<feature type="domain" description="Pyrrolo-quinoline quinone repeat" evidence="1">
    <location>
        <begin position="180"/>
        <end position="323"/>
    </location>
</feature>